<reference evidence="2 3" key="1">
    <citation type="submission" date="2018-04" db="EMBL/GenBank/DDBJ databases">
        <title>Genomic Encyclopedia of Type Strains, Phase IV (KMG-IV): sequencing the most valuable type-strain genomes for metagenomic binning, comparative biology and taxonomic classification.</title>
        <authorList>
            <person name="Goeker M."/>
        </authorList>
    </citation>
    <scope>NUCLEOTIDE SEQUENCE [LARGE SCALE GENOMIC DNA]</scope>
    <source>
        <strain evidence="2 3">DSM 7138</strain>
    </source>
</reference>
<name>A0A2T5AZM6_MYCDI</name>
<dbReference type="AlphaFoldDB" id="A0A2T5AZM6"/>
<dbReference type="Proteomes" id="UP000241247">
    <property type="component" value="Unassembled WGS sequence"/>
</dbReference>
<evidence type="ECO:0000256" key="1">
    <source>
        <dbReference type="SAM" id="MobiDB-lite"/>
    </source>
</evidence>
<keyword evidence="3" id="KW-1185">Reference proteome</keyword>
<organism evidence="2 3">
    <name type="scientific">Mycoplana dimorpha</name>
    <dbReference type="NCBI Taxonomy" id="28320"/>
    <lineage>
        <taxon>Bacteria</taxon>
        <taxon>Pseudomonadati</taxon>
        <taxon>Pseudomonadota</taxon>
        <taxon>Alphaproteobacteria</taxon>
        <taxon>Hyphomicrobiales</taxon>
        <taxon>Rhizobiaceae</taxon>
        <taxon>Mycoplana</taxon>
    </lineage>
</organism>
<proteinExistence type="predicted"/>
<gene>
    <name evidence="2" type="ORF">C7449_108226</name>
</gene>
<dbReference type="EMBL" id="PZZZ01000008">
    <property type="protein sequence ID" value="PTM92177.1"/>
    <property type="molecule type" value="Genomic_DNA"/>
</dbReference>
<sequence>MRGHQCRPEPEIVPLFETARADDHRVGVAGGEIFARRAVIGGPHPPVEPGLQRPEPVTQRRQRRQIDIDGERAFEVCVTERQTRAAPGALRALHLQAGKHPGHRPARARVRGKLIECCKRTVEDPLQGVTSSHDKPPAAGRTIPSAHQPLRCPLPAAIRHRSPHGYCARPQRPRSGRAGSDRRDCAAPTAACRRSVPRRRLRQGFSTEA</sequence>
<accession>A0A2T5AZM6</accession>
<evidence type="ECO:0000313" key="3">
    <source>
        <dbReference type="Proteomes" id="UP000241247"/>
    </source>
</evidence>
<feature type="region of interest" description="Disordered" evidence="1">
    <location>
        <begin position="41"/>
        <end position="63"/>
    </location>
</feature>
<evidence type="ECO:0000313" key="2">
    <source>
        <dbReference type="EMBL" id="PTM92177.1"/>
    </source>
</evidence>
<feature type="region of interest" description="Disordered" evidence="1">
    <location>
        <begin position="126"/>
        <end position="149"/>
    </location>
</feature>
<feature type="region of interest" description="Disordered" evidence="1">
    <location>
        <begin position="162"/>
        <end position="209"/>
    </location>
</feature>
<protein>
    <submittedName>
        <fullName evidence="2">Uncharacterized protein</fullName>
    </submittedName>
</protein>
<comment type="caution">
    <text evidence="2">The sequence shown here is derived from an EMBL/GenBank/DDBJ whole genome shotgun (WGS) entry which is preliminary data.</text>
</comment>